<evidence type="ECO:0000313" key="2">
    <source>
        <dbReference type="EMBL" id="NHN88467.1"/>
    </source>
</evidence>
<gene>
    <name evidence="2" type="ORF">GOB81_07470</name>
</gene>
<feature type="chain" id="PRO_5045578462" evidence="1">
    <location>
        <begin position="24"/>
        <end position="171"/>
    </location>
</feature>
<dbReference type="Proteomes" id="UP000631653">
    <property type="component" value="Unassembled WGS sequence"/>
</dbReference>
<evidence type="ECO:0000313" key="3">
    <source>
        <dbReference type="Proteomes" id="UP000631653"/>
    </source>
</evidence>
<reference evidence="2 3" key="1">
    <citation type="journal article" date="2020" name="Int. J. Syst. Evol. Microbiol.">
        <title>Novel acetic acid bacteria from cider fermentations: Acetobacter conturbans sp. nov. and Acetobacter fallax sp. nov.</title>
        <authorList>
            <person name="Sombolestani A.S."/>
            <person name="Cleenwerck I."/>
            <person name="Cnockaert M."/>
            <person name="Borremans W."/>
            <person name="Wieme A.D."/>
            <person name="De Vuyst L."/>
            <person name="Vandamme P."/>
        </authorList>
    </citation>
    <scope>NUCLEOTIDE SEQUENCE [LARGE SCALE GENOMIC DNA]</scope>
    <source>
        <strain evidence="2 3">LMG 1627</strain>
    </source>
</reference>
<keyword evidence="1" id="KW-0732">Signal</keyword>
<organism evidence="2 3">
    <name type="scientific">Acetobacter conturbans</name>
    <dbReference type="NCBI Taxonomy" id="1737472"/>
    <lineage>
        <taxon>Bacteria</taxon>
        <taxon>Pseudomonadati</taxon>
        <taxon>Pseudomonadota</taxon>
        <taxon>Alphaproteobacteria</taxon>
        <taxon>Acetobacterales</taxon>
        <taxon>Acetobacteraceae</taxon>
        <taxon>Acetobacter</taxon>
    </lineage>
</organism>
<accession>A0ABX0K004</accession>
<dbReference type="RefSeq" id="WP_173569746.1">
    <property type="nucleotide sequence ID" value="NZ_WOSY01000005.1"/>
</dbReference>
<comment type="caution">
    <text evidence="2">The sequence shown here is derived from an EMBL/GenBank/DDBJ whole genome shotgun (WGS) entry which is preliminary data.</text>
</comment>
<feature type="signal peptide" evidence="1">
    <location>
        <begin position="1"/>
        <end position="23"/>
    </location>
</feature>
<protein>
    <submittedName>
        <fullName evidence="2">Uncharacterized protein</fullName>
    </submittedName>
</protein>
<evidence type="ECO:0000256" key="1">
    <source>
        <dbReference type="SAM" id="SignalP"/>
    </source>
</evidence>
<proteinExistence type="predicted"/>
<dbReference type="EMBL" id="WOSY01000005">
    <property type="protein sequence ID" value="NHN88467.1"/>
    <property type="molecule type" value="Genomic_DNA"/>
</dbReference>
<name>A0ABX0K004_9PROT</name>
<sequence length="171" mass="18023">MLRMSVVPVLVLSSLALTAPAKAESPSPKSLLDRMTTEPWRYGGLSGTMPQRLVIGFHGTGPSSLSGEFAALDASMRPVLAGSLTGTISPAPPGIAVSCAFTVRLPDRVLAFKGTCTPDSLSGSFRTRNKPVLLSAQFQNVVSPSFSLDQYWLTAVGFREALSPTTALSPR</sequence>
<keyword evidence="3" id="KW-1185">Reference proteome</keyword>